<dbReference type="Pfam" id="PF13380">
    <property type="entry name" value="CoA_binding_2"/>
    <property type="match status" value="1"/>
</dbReference>
<proteinExistence type="predicted"/>
<dbReference type="Proteomes" id="UP001589710">
    <property type="component" value="Unassembled WGS sequence"/>
</dbReference>
<dbReference type="InterPro" id="IPR016102">
    <property type="entry name" value="Succinyl-CoA_synth-like"/>
</dbReference>
<dbReference type="RefSeq" id="WP_345516019.1">
    <property type="nucleotide sequence ID" value="NZ_BAAAXD010000034.1"/>
</dbReference>
<dbReference type="Gene3D" id="3.30.1490.20">
    <property type="entry name" value="ATP-grasp fold, A domain"/>
    <property type="match status" value="1"/>
</dbReference>
<dbReference type="PANTHER" id="PTHR42793:SF1">
    <property type="entry name" value="PEPTIDYL-LYSINE N-ACETYLTRANSFERASE PATZ"/>
    <property type="match status" value="1"/>
</dbReference>
<dbReference type="SUPFAM" id="SSF51735">
    <property type="entry name" value="NAD(P)-binding Rossmann-fold domains"/>
    <property type="match status" value="1"/>
</dbReference>
<protein>
    <submittedName>
        <fullName evidence="2">Acetate--CoA ligase family protein</fullName>
    </submittedName>
</protein>
<feature type="domain" description="CoA-binding" evidence="1">
    <location>
        <begin position="14"/>
        <end position="110"/>
    </location>
</feature>
<dbReference type="Pfam" id="PF13549">
    <property type="entry name" value="ATP-grasp_5"/>
    <property type="match status" value="1"/>
</dbReference>
<name>A0ABV5RJ60_9ACTN</name>
<dbReference type="PANTHER" id="PTHR42793">
    <property type="entry name" value="COA BINDING DOMAIN CONTAINING PROTEIN"/>
    <property type="match status" value="1"/>
</dbReference>
<dbReference type="GO" id="GO:0016874">
    <property type="term" value="F:ligase activity"/>
    <property type="evidence" value="ECO:0007669"/>
    <property type="project" value="UniProtKB-KW"/>
</dbReference>
<sequence length="716" mass="75212">MSGPDRYRSQISALFDPKRIVVLGASATRVSDGNNAVTNLVRHGHKDKLSIVHPKATAPIQGVPTYRSAAELPERPDVALVSIPASGVLDALLDLDAIGCPVAVVPSAGFSTTQKAELRAFLREADIVFHGPNNMGVLNLTADLPLWFYDGMLTEDPAGTAALITQSGSASFSMRAAEGTGYSKVITTGNEYGLTTPDYMDWLAGDPDTNAVGLVLESIRDVPMFIAALKRLREADKPVVVMKVGRTASGSRLAAAHTEAIVSRDEFYANLFSKYDVPMARDYDELASALSVLTRRSVPRPKRKDLVFVTDSGGQAALIADIAQRQEIPLATYSAETRAKLEAVFPGLDINNPLDAGGSPSAPDDHYAQALQILSQDPSVGAVAVVIEGQAQVEPIEFEYSSPPREAMKELAATGFPVFGTTSSTVSTSEAFRADLGPGIPLMRGYRNTAIAVEALTMNHAPWPTEPERPAHLPAPDELERLAKLFDAPGPISADAAAGLLSAYGLKGIRSAILRDHDDVGALHGMRYPVVVKVLSRDVPHRADAGAVVVGVDDEDGVRAAIEQIRANVAAAIPAAVIDGFEVQPQVTEATEIAVGAIGDRALGGIVTVGSGGALVELYDDVATAAAPIDAAQAKSLIASTIGGKLLAGYRRLQPATDLDALAELLVNVSWLVHDHHARLAAMDLNPVLVETTSGRTSIVDSLIIAAGAPTAAADD</sequence>
<dbReference type="Pfam" id="PF13607">
    <property type="entry name" value="Succ_CoA_lig"/>
    <property type="match status" value="1"/>
</dbReference>
<keyword evidence="3" id="KW-1185">Reference proteome</keyword>
<dbReference type="InterPro" id="IPR013815">
    <property type="entry name" value="ATP_grasp_subdomain_1"/>
</dbReference>
<dbReference type="Gene3D" id="3.30.470.20">
    <property type="entry name" value="ATP-grasp fold, B domain"/>
    <property type="match status" value="1"/>
</dbReference>
<dbReference type="InterPro" id="IPR036291">
    <property type="entry name" value="NAD(P)-bd_dom_sf"/>
</dbReference>
<organism evidence="2 3">
    <name type="scientific">Streptomyces yanii</name>
    <dbReference type="NCBI Taxonomy" id="78510"/>
    <lineage>
        <taxon>Bacteria</taxon>
        <taxon>Bacillati</taxon>
        <taxon>Actinomycetota</taxon>
        <taxon>Actinomycetes</taxon>
        <taxon>Kitasatosporales</taxon>
        <taxon>Streptomycetaceae</taxon>
        <taxon>Streptomyces</taxon>
    </lineage>
</organism>
<dbReference type="SUPFAM" id="SSF56059">
    <property type="entry name" value="Glutathione synthetase ATP-binding domain-like"/>
    <property type="match status" value="1"/>
</dbReference>
<gene>
    <name evidence="2" type="ORF">ACFFTL_32740</name>
</gene>
<dbReference type="Gene3D" id="3.40.50.720">
    <property type="entry name" value="NAD(P)-binding Rossmann-like Domain"/>
    <property type="match status" value="1"/>
</dbReference>
<accession>A0ABV5RJ60</accession>
<dbReference type="EMBL" id="JBHMCG010000141">
    <property type="protein sequence ID" value="MFB9576909.1"/>
    <property type="molecule type" value="Genomic_DNA"/>
</dbReference>
<evidence type="ECO:0000313" key="3">
    <source>
        <dbReference type="Proteomes" id="UP001589710"/>
    </source>
</evidence>
<reference evidence="2 3" key="1">
    <citation type="submission" date="2024-09" db="EMBL/GenBank/DDBJ databases">
        <authorList>
            <person name="Sun Q."/>
            <person name="Mori K."/>
        </authorList>
    </citation>
    <scope>NUCLEOTIDE SEQUENCE [LARGE SCALE GENOMIC DNA]</scope>
    <source>
        <strain evidence="2 3">JCM 3331</strain>
    </source>
</reference>
<evidence type="ECO:0000313" key="2">
    <source>
        <dbReference type="EMBL" id="MFB9576909.1"/>
    </source>
</evidence>
<keyword evidence="2" id="KW-0436">Ligase</keyword>
<dbReference type="SUPFAM" id="SSF52210">
    <property type="entry name" value="Succinyl-CoA synthetase domains"/>
    <property type="match status" value="2"/>
</dbReference>
<dbReference type="InterPro" id="IPR003781">
    <property type="entry name" value="CoA-bd"/>
</dbReference>
<dbReference type="SMART" id="SM00881">
    <property type="entry name" value="CoA_binding"/>
    <property type="match status" value="1"/>
</dbReference>
<comment type="caution">
    <text evidence="2">The sequence shown here is derived from an EMBL/GenBank/DDBJ whole genome shotgun (WGS) entry which is preliminary data.</text>
</comment>
<dbReference type="InterPro" id="IPR032875">
    <property type="entry name" value="Succ_CoA_lig_flav_dom"/>
</dbReference>
<dbReference type="Gene3D" id="3.40.50.261">
    <property type="entry name" value="Succinyl-CoA synthetase domains"/>
    <property type="match status" value="2"/>
</dbReference>
<evidence type="ECO:0000259" key="1">
    <source>
        <dbReference type="SMART" id="SM00881"/>
    </source>
</evidence>